<reference evidence="2 3" key="1">
    <citation type="journal article" date="2013" name="PLoS Genet.">
        <title>Genomic mechanisms accounting for the adaptation to parasitism in nematode-trapping fungi.</title>
        <authorList>
            <person name="Meerupati T."/>
            <person name="Andersson K.M."/>
            <person name="Friman E."/>
            <person name="Kumar D."/>
            <person name="Tunlid A."/>
            <person name="Ahren D."/>
        </authorList>
    </citation>
    <scope>NUCLEOTIDE SEQUENCE [LARGE SCALE GENOMIC DNA]</scope>
    <source>
        <strain evidence="2 3">CBS 200.50</strain>
    </source>
</reference>
<organism evidence="2 3">
    <name type="scientific">Dactylellina haptotyla (strain CBS 200.50)</name>
    <name type="common">Nematode-trapping fungus</name>
    <name type="synonym">Monacrosporium haptotylum</name>
    <dbReference type="NCBI Taxonomy" id="1284197"/>
    <lineage>
        <taxon>Eukaryota</taxon>
        <taxon>Fungi</taxon>
        <taxon>Dikarya</taxon>
        <taxon>Ascomycota</taxon>
        <taxon>Pezizomycotina</taxon>
        <taxon>Orbiliomycetes</taxon>
        <taxon>Orbiliales</taxon>
        <taxon>Orbiliaceae</taxon>
        <taxon>Dactylellina</taxon>
    </lineage>
</organism>
<sequence>MAAALGIPPTEAVSPPYLTSEQIDDIQFRRDLDEVRKGIPRRWSMDDNRLRPHDENSTQNIIPAILLLLFVALIWGYQAWKHPNPGCDQLGSIKISNCKSDYKFKFLRLFEPIDITGARNIKHF</sequence>
<dbReference type="HOGENOM" id="CLU_2003825_0_0_1"/>
<feature type="transmembrane region" description="Helical" evidence="1">
    <location>
        <begin position="61"/>
        <end position="80"/>
    </location>
</feature>
<dbReference type="AlphaFoldDB" id="S8AJQ2"/>
<dbReference type="EMBL" id="AQGS01000089">
    <property type="protein sequence ID" value="EPS43149.1"/>
    <property type="molecule type" value="Genomic_DNA"/>
</dbReference>
<evidence type="ECO:0000313" key="2">
    <source>
        <dbReference type="EMBL" id="EPS43149.1"/>
    </source>
</evidence>
<protein>
    <submittedName>
        <fullName evidence="2">Uncharacterized protein</fullName>
    </submittedName>
</protein>
<reference evidence="3" key="2">
    <citation type="submission" date="2013-04" db="EMBL/GenBank/DDBJ databases">
        <title>Genomic mechanisms accounting for the adaptation to parasitism in nematode-trapping fungi.</title>
        <authorList>
            <person name="Ahren D.G."/>
        </authorList>
    </citation>
    <scope>NUCLEOTIDE SEQUENCE [LARGE SCALE GENOMIC DNA]</scope>
    <source>
        <strain evidence="3">CBS 200.50</strain>
    </source>
</reference>
<name>S8AJQ2_DACHA</name>
<keyword evidence="1" id="KW-0472">Membrane</keyword>
<dbReference type="Proteomes" id="UP000015100">
    <property type="component" value="Unassembled WGS sequence"/>
</dbReference>
<keyword evidence="1" id="KW-1133">Transmembrane helix</keyword>
<evidence type="ECO:0000256" key="1">
    <source>
        <dbReference type="SAM" id="Phobius"/>
    </source>
</evidence>
<comment type="caution">
    <text evidence="2">The sequence shown here is derived from an EMBL/GenBank/DDBJ whole genome shotgun (WGS) entry which is preliminary data.</text>
</comment>
<keyword evidence="3" id="KW-1185">Reference proteome</keyword>
<evidence type="ECO:0000313" key="3">
    <source>
        <dbReference type="Proteomes" id="UP000015100"/>
    </source>
</evidence>
<proteinExistence type="predicted"/>
<accession>S8AJQ2</accession>
<keyword evidence="1" id="KW-0812">Transmembrane</keyword>
<gene>
    <name evidence="2" type="ORF">H072_2892</name>
</gene>